<dbReference type="AlphaFoldDB" id="A0A9P7BK03"/>
<evidence type="ECO:0000259" key="1">
    <source>
        <dbReference type="Pfam" id="PF13358"/>
    </source>
</evidence>
<evidence type="ECO:0000313" key="2">
    <source>
        <dbReference type="EMBL" id="KAG1290434.1"/>
    </source>
</evidence>
<name>A0A9P7BK03_RHIOR</name>
<gene>
    <name evidence="2" type="ORF">G6F64_013921</name>
</gene>
<sequence>MDVLDKRNLKGCNSVMDNAPIHKPEKITEEVSKREYRIIYLPPYSPFLNPIEEFWAKVKTLVRRSPMTDRDNLVARIREAAEQVIPEDCQGWIRQAEPFFERCLNKEEFL</sequence>
<dbReference type="OrthoDB" id="2428500at2759"/>
<dbReference type="InterPro" id="IPR036397">
    <property type="entry name" value="RNaseH_sf"/>
</dbReference>
<dbReference type="PANTHER" id="PTHR46564:SF1">
    <property type="entry name" value="TRANSPOSASE"/>
    <property type="match status" value="1"/>
</dbReference>
<comment type="caution">
    <text evidence="2">The sequence shown here is derived from an EMBL/GenBank/DDBJ whole genome shotgun (WGS) entry which is preliminary data.</text>
</comment>
<protein>
    <recommendedName>
        <fullName evidence="1">Tc1-like transposase DDE domain-containing protein</fullName>
    </recommendedName>
</protein>
<dbReference type="Proteomes" id="UP000716291">
    <property type="component" value="Unassembled WGS sequence"/>
</dbReference>
<dbReference type="Pfam" id="PF13358">
    <property type="entry name" value="DDE_3"/>
    <property type="match status" value="1"/>
</dbReference>
<proteinExistence type="predicted"/>
<reference evidence="2" key="1">
    <citation type="journal article" date="2020" name="Microb. Genom.">
        <title>Genetic diversity of clinical and environmental Mucorales isolates obtained from an investigation of mucormycosis cases among solid organ transplant recipients.</title>
        <authorList>
            <person name="Nguyen M.H."/>
            <person name="Kaul D."/>
            <person name="Muto C."/>
            <person name="Cheng S.J."/>
            <person name="Richter R.A."/>
            <person name="Bruno V.M."/>
            <person name="Liu G."/>
            <person name="Beyhan S."/>
            <person name="Sundermann A.J."/>
            <person name="Mounaud S."/>
            <person name="Pasculle A.W."/>
            <person name="Nierman W.C."/>
            <person name="Driscoll E."/>
            <person name="Cumbie R."/>
            <person name="Clancy C.J."/>
            <person name="Dupont C.L."/>
        </authorList>
    </citation>
    <scope>NUCLEOTIDE SEQUENCE</scope>
    <source>
        <strain evidence="2">GL11</strain>
    </source>
</reference>
<dbReference type="Gene3D" id="3.30.420.10">
    <property type="entry name" value="Ribonuclease H-like superfamily/Ribonuclease H"/>
    <property type="match status" value="1"/>
</dbReference>
<evidence type="ECO:0000313" key="3">
    <source>
        <dbReference type="Proteomes" id="UP000716291"/>
    </source>
</evidence>
<feature type="domain" description="Tc1-like transposase DDE" evidence="1">
    <location>
        <begin position="15"/>
        <end position="73"/>
    </location>
</feature>
<dbReference type="GO" id="GO:0003676">
    <property type="term" value="F:nucleic acid binding"/>
    <property type="evidence" value="ECO:0007669"/>
    <property type="project" value="InterPro"/>
</dbReference>
<dbReference type="InterPro" id="IPR038717">
    <property type="entry name" value="Tc1-like_DDE_dom"/>
</dbReference>
<accession>A0A9P7BK03</accession>
<dbReference type="PANTHER" id="PTHR46564">
    <property type="entry name" value="TRANSPOSASE"/>
    <property type="match status" value="1"/>
</dbReference>
<organism evidence="2 3">
    <name type="scientific">Rhizopus oryzae</name>
    <name type="common">Mucormycosis agent</name>
    <name type="synonym">Rhizopus arrhizus var. delemar</name>
    <dbReference type="NCBI Taxonomy" id="64495"/>
    <lineage>
        <taxon>Eukaryota</taxon>
        <taxon>Fungi</taxon>
        <taxon>Fungi incertae sedis</taxon>
        <taxon>Mucoromycota</taxon>
        <taxon>Mucoromycotina</taxon>
        <taxon>Mucoromycetes</taxon>
        <taxon>Mucorales</taxon>
        <taxon>Mucorineae</taxon>
        <taxon>Rhizopodaceae</taxon>
        <taxon>Rhizopus</taxon>
    </lineage>
</organism>
<dbReference type="EMBL" id="JAANQT010006770">
    <property type="protein sequence ID" value="KAG1290434.1"/>
    <property type="molecule type" value="Genomic_DNA"/>
</dbReference>
<keyword evidence="3" id="KW-1185">Reference proteome</keyword>